<comment type="caution">
    <text evidence="1">The sequence shown here is derived from an EMBL/GenBank/DDBJ whole genome shotgun (WGS) entry which is preliminary data.</text>
</comment>
<protein>
    <submittedName>
        <fullName evidence="1">Uncharacterized protein</fullName>
    </submittedName>
</protein>
<reference evidence="1 2" key="1">
    <citation type="submission" date="2017-03" db="EMBL/GenBank/DDBJ databases">
        <title>Genome sequence of Sphingomonas dokdonensis DSM 21029.</title>
        <authorList>
            <person name="Poehlein A."/>
            <person name="Wuebbeler J.H."/>
            <person name="Steinbuechel A."/>
            <person name="Daniel R."/>
        </authorList>
    </citation>
    <scope>NUCLEOTIDE SEQUENCE [LARGE SCALE GENOMIC DNA]</scope>
    <source>
        <strain evidence="1 2">DSM 21029</strain>
    </source>
</reference>
<dbReference type="OrthoDB" id="7565359at2"/>
<name>A0A245ZKP7_9SPHN</name>
<gene>
    <name evidence="1" type="ORF">SPDO_19970</name>
</gene>
<organism evidence="1 2">
    <name type="scientific">Sphingomonas dokdonensis</name>
    <dbReference type="NCBI Taxonomy" id="344880"/>
    <lineage>
        <taxon>Bacteria</taxon>
        <taxon>Pseudomonadati</taxon>
        <taxon>Pseudomonadota</taxon>
        <taxon>Alphaproteobacteria</taxon>
        <taxon>Sphingomonadales</taxon>
        <taxon>Sphingomonadaceae</taxon>
        <taxon>Sphingomonas</taxon>
    </lineage>
</organism>
<proteinExistence type="predicted"/>
<sequence length="141" mass="14530">MAEVEIPAGFVPQYAVAFGAVDAPAVAVHEDNPLPVRAVQKPAGSIPLTGTLTASGIAGPFAPDLDRPIWVTLTGEWTGTVEVLRSTDGGVTSLPLTAGGARWARFTANCNEAVVSESEAGALHYVSATLLNGTLTYRVAQ</sequence>
<keyword evidence="2" id="KW-1185">Reference proteome</keyword>
<dbReference type="EMBL" id="NBBI01000003">
    <property type="protein sequence ID" value="OWK30312.1"/>
    <property type="molecule type" value="Genomic_DNA"/>
</dbReference>
<dbReference type="RefSeq" id="WP_088367310.1">
    <property type="nucleotide sequence ID" value="NZ_NBBI01000003.1"/>
</dbReference>
<dbReference type="AlphaFoldDB" id="A0A245ZKP7"/>
<evidence type="ECO:0000313" key="2">
    <source>
        <dbReference type="Proteomes" id="UP000197290"/>
    </source>
</evidence>
<accession>A0A245ZKP7</accession>
<dbReference type="Proteomes" id="UP000197290">
    <property type="component" value="Unassembled WGS sequence"/>
</dbReference>
<evidence type="ECO:0000313" key="1">
    <source>
        <dbReference type="EMBL" id="OWK30312.1"/>
    </source>
</evidence>